<reference evidence="5 6" key="1">
    <citation type="submission" date="2024-09" db="EMBL/GenBank/DDBJ databases">
        <title>Chromosome-scale assembly of Riccia sorocarpa.</title>
        <authorList>
            <person name="Paukszto L."/>
        </authorList>
    </citation>
    <scope>NUCLEOTIDE SEQUENCE [LARGE SCALE GENOMIC DNA]</scope>
    <source>
        <strain evidence="5">LP-2024</strain>
        <tissue evidence="5">Aerial parts of the thallus</tissue>
    </source>
</reference>
<feature type="coiled-coil region" evidence="3">
    <location>
        <begin position="374"/>
        <end position="401"/>
    </location>
</feature>
<organism evidence="5 6">
    <name type="scientific">Riccia sorocarpa</name>
    <dbReference type="NCBI Taxonomy" id="122646"/>
    <lineage>
        <taxon>Eukaryota</taxon>
        <taxon>Viridiplantae</taxon>
        <taxon>Streptophyta</taxon>
        <taxon>Embryophyta</taxon>
        <taxon>Marchantiophyta</taxon>
        <taxon>Marchantiopsida</taxon>
        <taxon>Marchantiidae</taxon>
        <taxon>Marchantiales</taxon>
        <taxon>Ricciaceae</taxon>
        <taxon>Riccia</taxon>
    </lineage>
</organism>
<keyword evidence="3" id="KW-0175">Coiled coil</keyword>
<evidence type="ECO:0000256" key="4">
    <source>
        <dbReference type="SAM" id="MobiDB-lite"/>
    </source>
</evidence>
<dbReference type="PANTHER" id="PTHR48057">
    <property type="entry name" value="LEUCINE-RICH REPEAT SERINE/THREONINE-PROTEIN KINASE 1"/>
    <property type="match status" value="1"/>
</dbReference>
<evidence type="ECO:0000256" key="3">
    <source>
        <dbReference type="SAM" id="Coils"/>
    </source>
</evidence>
<protein>
    <submittedName>
        <fullName evidence="5">Uncharacterized protein</fullName>
    </submittedName>
</protein>
<dbReference type="InterPro" id="IPR052595">
    <property type="entry name" value="LRRC69/RLP"/>
</dbReference>
<dbReference type="InterPro" id="IPR001611">
    <property type="entry name" value="Leu-rich_rpt"/>
</dbReference>
<accession>A0ABD3GHJ3</accession>
<feature type="compositionally biased region" description="Basic and acidic residues" evidence="4">
    <location>
        <begin position="451"/>
        <end position="461"/>
    </location>
</feature>
<dbReference type="EMBL" id="JBJQOH010000008">
    <property type="protein sequence ID" value="KAL3677555.1"/>
    <property type="molecule type" value="Genomic_DNA"/>
</dbReference>
<evidence type="ECO:0000313" key="6">
    <source>
        <dbReference type="Proteomes" id="UP001633002"/>
    </source>
</evidence>
<feature type="region of interest" description="Disordered" evidence="4">
    <location>
        <begin position="435"/>
        <end position="461"/>
    </location>
</feature>
<sequence>MASVMTVAERRAMLKALGPRPGPDAVEKARLSIKKIDGQLEEALEALSYASAPQGVNVDDWRDAQESEIRATAEKEKLPYKSVIQLDEVHQLYEDELKMAELSLDGRSTPENATEGHISGADDGTGEDVARLLQDAMENGRTELDLKSRSMVHVPEVFGRIKTLTVLDLSGNQLASLPDAVAGLENLQVLKLQSNQLKTLPDSLGLLSKLQYLDISANVLKFLPESIGRCSALTFMDANFNQLEYIPTNFGFLLKSLETLHLHMNSLVGLPSSIGELTALKYLDVHFNKLKGLPSTIGNLRNLEYLDCSSNFNDLCILPDSIGDLVSLTHLNLSYNQIKELPDSFGRLEKLVDLKMDGNPLLYPPMSIVEKGAKEVVEFMREELKARIEAAEREAQAVESKDNNTWVPGWVPGGSWVGEWIGSVYTNVGSILGTGTGSNPNSPGVRQHQKTFKDDFLEQQL</sequence>
<dbReference type="AlphaFoldDB" id="A0ABD3GHJ3"/>
<dbReference type="PROSITE" id="PS51450">
    <property type="entry name" value="LRR"/>
    <property type="match status" value="3"/>
</dbReference>
<dbReference type="PRINTS" id="PR00019">
    <property type="entry name" value="LEURICHRPT"/>
</dbReference>
<dbReference type="PANTHER" id="PTHR48057:SF30">
    <property type="entry name" value="DNA-DAMAGE-REPAIR_TOLERATION DRT100-LIKE PROTEIN"/>
    <property type="match status" value="1"/>
</dbReference>
<comment type="caution">
    <text evidence="5">The sequence shown here is derived from an EMBL/GenBank/DDBJ whole genome shotgun (WGS) entry which is preliminary data.</text>
</comment>
<keyword evidence="1" id="KW-0433">Leucine-rich repeat</keyword>
<evidence type="ECO:0000313" key="5">
    <source>
        <dbReference type="EMBL" id="KAL3677555.1"/>
    </source>
</evidence>
<keyword evidence="6" id="KW-1185">Reference proteome</keyword>
<dbReference type="InterPro" id="IPR032675">
    <property type="entry name" value="LRR_dom_sf"/>
</dbReference>
<dbReference type="SUPFAM" id="SSF52058">
    <property type="entry name" value="L domain-like"/>
    <property type="match status" value="1"/>
</dbReference>
<dbReference type="Pfam" id="PF00560">
    <property type="entry name" value="LRR_1"/>
    <property type="match status" value="1"/>
</dbReference>
<dbReference type="Proteomes" id="UP001633002">
    <property type="component" value="Unassembled WGS sequence"/>
</dbReference>
<name>A0ABD3GHJ3_9MARC</name>
<evidence type="ECO:0000256" key="1">
    <source>
        <dbReference type="ARBA" id="ARBA00022614"/>
    </source>
</evidence>
<evidence type="ECO:0000256" key="2">
    <source>
        <dbReference type="ARBA" id="ARBA00022737"/>
    </source>
</evidence>
<dbReference type="SMART" id="SM00369">
    <property type="entry name" value="LRR_TYP"/>
    <property type="match status" value="6"/>
</dbReference>
<dbReference type="InterPro" id="IPR003591">
    <property type="entry name" value="Leu-rich_rpt_typical-subtyp"/>
</dbReference>
<dbReference type="SMART" id="SM00364">
    <property type="entry name" value="LRR_BAC"/>
    <property type="match status" value="7"/>
</dbReference>
<proteinExistence type="predicted"/>
<dbReference type="Gene3D" id="3.80.10.10">
    <property type="entry name" value="Ribonuclease Inhibitor"/>
    <property type="match status" value="2"/>
</dbReference>
<gene>
    <name evidence="5" type="ORF">R1sor_027503</name>
</gene>
<dbReference type="Pfam" id="PF13855">
    <property type="entry name" value="LRR_8"/>
    <property type="match status" value="3"/>
</dbReference>
<keyword evidence="2" id="KW-0677">Repeat</keyword>